<evidence type="ECO:0008006" key="6">
    <source>
        <dbReference type="Google" id="ProtNLM"/>
    </source>
</evidence>
<evidence type="ECO:0000256" key="2">
    <source>
        <dbReference type="ARBA" id="ARBA00023043"/>
    </source>
</evidence>
<keyword evidence="5" id="KW-1185">Reference proteome</keyword>
<dbReference type="Pfam" id="PF12796">
    <property type="entry name" value="Ank_2"/>
    <property type="match status" value="1"/>
</dbReference>
<proteinExistence type="predicted"/>
<evidence type="ECO:0000313" key="5">
    <source>
        <dbReference type="Proteomes" id="UP000649753"/>
    </source>
</evidence>
<accession>A0A927MC44</accession>
<dbReference type="InterPro" id="IPR002110">
    <property type="entry name" value="Ankyrin_rpt"/>
</dbReference>
<dbReference type="Gene3D" id="1.25.40.20">
    <property type="entry name" value="Ankyrin repeat-containing domain"/>
    <property type="match status" value="1"/>
</dbReference>
<reference evidence="4" key="1">
    <citation type="submission" date="2020-10" db="EMBL/GenBank/DDBJ databases">
        <title>Sequencing the genomes of 1000 actinobacteria strains.</title>
        <authorList>
            <person name="Klenk H.-P."/>
        </authorList>
    </citation>
    <scope>NUCLEOTIDE SEQUENCE</scope>
    <source>
        <strain evidence="4">DSM 46832</strain>
    </source>
</reference>
<name>A0A927MC44_9ACTN</name>
<gene>
    <name evidence="4" type="ORF">H4W31_007392</name>
</gene>
<dbReference type="Proteomes" id="UP000649753">
    <property type="component" value="Unassembled WGS sequence"/>
</dbReference>
<protein>
    <recommendedName>
        <fullName evidence="6">Ankyrin repeat domain-containing protein</fullName>
    </recommendedName>
</protein>
<feature type="repeat" description="ANK" evidence="3">
    <location>
        <begin position="483"/>
        <end position="515"/>
    </location>
</feature>
<sequence length="538" mass="59016">MDVERRREREKHVRESAYLAPPAMVAACTARRSSGDWRGACAAGHVDLHVDLRDVASRYGADEAARIEADLLGFAPDLLRLFAPRTDRLALVPRAQIVLSRLATPFRMSSGWLRPATPVLVAALPDRPRGRQRIVLRVTGVGELRRSWYDLPDWCWHADAVAARRWAYGASATRLAWHTADGSPYPPGAPIPAEQPADRAAEVETISGLLGAKRWIEAYGAAGLTVDTTEPKSWYGGYPWRERELARLAVELPVLVAEARRLFHRYRRRSLHSASNLSRIESPRDGGLTVRRITRDDQGGGPYAFGVRAPVDAALLRWGSLRADELHPLVHEALFPDRSQTWSAPTQSARPVIRVRCGSDWHVVDLVGGRIGTLRHTEEEIRREFVLASLGGPLSGCAAAVRAWRTGVTPVPKQIRLIRRDFFALAFHGDTDTLLGILADGLDPGLRDGEGGTLLHWLHHLDHTRVLPFLVAAGLSVDERDRSGGTPSHRAAADGATEVMAALVAEGADPDAVDALGRTPDDLLAQFRKATGRVAVNR</sequence>
<dbReference type="EMBL" id="JADBEB010000001">
    <property type="protein sequence ID" value="MBE1491754.1"/>
    <property type="molecule type" value="Genomic_DNA"/>
</dbReference>
<dbReference type="PROSITE" id="PS50088">
    <property type="entry name" value="ANK_REPEAT"/>
    <property type="match status" value="1"/>
</dbReference>
<evidence type="ECO:0000313" key="4">
    <source>
        <dbReference type="EMBL" id="MBE1491754.1"/>
    </source>
</evidence>
<dbReference type="PANTHER" id="PTHR24171:SF9">
    <property type="entry name" value="ANKYRIN REPEAT DOMAIN-CONTAINING PROTEIN 39"/>
    <property type="match status" value="1"/>
</dbReference>
<evidence type="ECO:0000256" key="3">
    <source>
        <dbReference type="PROSITE-ProRule" id="PRU00023"/>
    </source>
</evidence>
<dbReference type="RefSeq" id="WP_192770764.1">
    <property type="nucleotide sequence ID" value="NZ_JADBEB010000001.1"/>
</dbReference>
<organism evidence="4 5">
    <name type="scientific">Plantactinospora soyae</name>
    <dbReference type="NCBI Taxonomy" id="1544732"/>
    <lineage>
        <taxon>Bacteria</taxon>
        <taxon>Bacillati</taxon>
        <taxon>Actinomycetota</taxon>
        <taxon>Actinomycetes</taxon>
        <taxon>Micromonosporales</taxon>
        <taxon>Micromonosporaceae</taxon>
        <taxon>Plantactinospora</taxon>
    </lineage>
</organism>
<evidence type="ECO:0000256" key="1">
    <source>
        <dbReference type="ARBA" id="ARBA00022737"/>
    </source>
</evidence>
<dbReference type="AlphaFoldDB" id="A0A927MC44"/>
<comment type="caution">
    <text evidence="4">The sequence shown here is derived from an EMBL/GenBank/DDBJ whole genome shotgun (WGS) entry which is preliminary data.</text>
</comment>
<dbReference type="PROSITE" id="PS50297">
    <property type="entry name" value="ANK_REP_REGION"/>
    <property type="match status" value="1"/>
</dbReference>
<dbReference type="PROSITE" id="PS51257">
    <property type="entry name" value="PROKAR_LIPOPROTEIN"/>
    <property type="match status" value="1"/>
</dbReference>
<keyword evidence="2 3" id="KW-0040">ANK repeat</keyword>
<dbReference type="PANTHER" id="PTHR24171">
    <property type="entry name" value="ANKYRIN REPEAT DOMAIN-CONTAINING PROTEIN 39-RELATED"/>
    <property type="match status" value="1"/>
</dbReference>
<dbReference type="InterPro" id="IPR036770">
    <property type="entry name" value="Ankyrin_rpt-contain_sf"/>
</dbReference>
<keyword evidence="1" id="KW-0677">Repeat</keyword>
<dbReference type="SUPFAM" id="SSF48403">
    <property type="entry name" value="Ankyrin repeat"/>
    <property type="match status" value="1"/>
</dbReference>